<feature type="transmembrane region" description="Helical" evidence="5">
    <location>
        <begin position="161"/>
        <end position="182"/>
    </location>
</feature>
<keyword evidence="4 5" id="KW-0472">Membrane</keyword>
<dbReference type="InterPro" id="IPR007016">
    <property type="entry name" value="O-antigen_ligase-rel_domated"/>
</dbReference>
<feature type="transmembrane region" description="Helical" evidence="5">
    <location>
        <begin position="229"/>
        <end position="245"/>
    </location>
</feature>
<evidence type="ECO:0000313" key="7">
    <source>
        <dbReference type="EMBL" id="OZM56473.1"/>
    </source>
</evidence>
<feature type="transmembrane region" description="Helical" evidence="5">
    <location>
        <begin position="411"/>
        <end position="444"/>
    </location>
</feature>
<evidence type="ECO:0000259" key="6">
    <source>
        <dbReference type="Pfam" id="PF04932"/>
    </source>
</evidence>
<comment type="subcellular location">
    <subcellularLocation>
        <location evidence="1">Membrane</location>
        <topology evidence="1">Multi-pass membrane protein</topology>
    </subcellularLocation>
</comment>
<keyword evidence="2 5" id="KW-0812">Transmembrane</keyword>
<proteinExistence type="predicted"/>
<dbReference type="GO" id="GO:0016020">
    <property type="term" value="C:membrane"/>
    <property type="evidence" value="ECO:0007669"/>
    <property type="project" value="UniProtKB-SubCell"/>
</dbReference>
<dbReference type="Pfam" id="PF04932">
    <property type="entry name" value="Wzy_C"/>
    <property type="match status" value="1"/>
</dbReference>
<dbReference type="PANTHER" id="PTHR37422">
    <property type="entry name" value="TEICHURONIC ACID BIOSYNTHESIS PROTEIN TUAE"/>
    <property type="match status" value="1"/>
</dbReference>
<gene>
    <name evidence="7" type="ORF">CIB95_11905</name>
</gene>
<evidence type="ECO:0000256" key="2">
    <source>
        <dbReference type="ARBA" id="ARBA00022692"/>
    </source>
</evidence>
<evidence type="ECO:0000256" key="5">
    <source>
        <dbReference type="SAM" id="Phobius"/>
    </source>
</evidence>
<feature type="transmembrane region" description="Helical" evidence="5">
    <location>
        <begin position="65"/>
        <end position="84"/>
    </location>
</feature>
<evidence type="ECO:0000256" key="4">
    <source>
        <dbReference type="ARBA" id="ARBA00023136"/>
    </source>
</evidence>
<feature type="transmembrane region" description="Helical" evidence="5">
    <location>
        <begin position="96"/>
        <end position="114"/>
    </location>
</feature>
<feature type="transmembrane region" description="Helical" evidence="5">
    <location>
        <begin position="375"/>
        <end position="399"/>
    </location>
</feature>
<evidence type="ECO:0000313" key="8">
    <source>
        <dbReference type="Proteomes" id="UP000217083"/>
    </source>
</evidence>
<dbReference type="InterPro" id="IPR051533">
    <property type="entry name" value="WaaL-like"/>
</dbReference>
<reference evidence="8" key="1">
    <citation type="submission" date="2017-08" db="EMBL/GenBank/DDBJ databases">
        <authorList>
            <person name="Huang Z."/>
        </authorList>
    </citation>
    <scope>NUCLEOTIDE SEQUENCE [LARGE SCALE GENOMIC DNA]</scope>
    <source>
        <strain evidence="8">SA5d-4</strain>
    </source>
</reference>
<dbReference type="EMBL" id="NPIA01000006">
    <property type="protein sequence ID" value="OZM56473.1"/>
    <property type="molecule type" value="Genomic_DNA"/>
</dbReference>
<accession>A0A263BRY0</accession>
<dbReference type="Proteomes" id="UP000217083">
    <property type="component" value="Unassembled WGS sequence"/>
</dbReference>
<comment type="caution">
    <text evidence="7">The sequence shown here is derived from an EMBL/GenBank/DDBJ whole genome shotgun (WGS) entry which is preliminary data.</text>
</comment>
<feature type="transmembrane region" description="Helical" evidence="5">
    <location>
        <begin position="35"/>
        <end position="53"/>
    </location>
</feature>
<reference evidence="7 8" key="2">
    <citation type="submission" date="2017-09" db="EMBL/GenBank/DDBJ databases">
        <title>Bacillus patelloidae sp. nov., isolated from the intestinal tract of a marine limpet.</title>
        <authorList>
            <person name="Liu R."/>
            <person name="Dong C."/>
            <person name="Shao Z."/>
        </authorList>
    </citation>
    <scope>NUCLEOTIDE SEQUENCE [LARGE SCALE GENOMIC DNA]</scope>
    <source>
        <strain evidence="7 8">SA5d-4</strain>
    </source>
</reference>
<dbReference type="PANTHER" id="PTHR37422:SF13">
    <property type="entry name" value="LIPOPOLYSACCHARIDE BIOSYNTHESIS PROTEIN PA4999-RELATED"/>
    <property type="match status" value="1"/>
</dbReference>
<evidence type="ECO:0000256" key="3">
    <source>
        <dbReference type="ARBA" id="ARBA00022989"/>
    </source>
</evidence>
<keyword evidence="3 5" id="KW-1133">Transmembrane helix</keyword>
<protein>
    <recommendedName>
        <fullName evidence="6">O-antigen ligase-related domain-containing protein</fullName>
    </recommendedName>
</protein>
<feature type="transmembrane region" description="Helical" evidence="5">
    <location>
        <begin position="251"/>
        <end position="267"/>
    </location>
</feature>
<feature type="transmembrane region" description="Helical" evidence="5">
    <location>
        <begin position="129"/>
        <end position="149"/>
    </location>
</feature>
<sequence>MGVPVTCIYSKMRVQYTGEKVLAMQLNKEIKFHEAIYFTLVGFIMLFPFLIYPIKDIYYSTFYKFNYFVIFILFLWLLVVFRLYKEKQYPNFFQSTGDKLAISFLTLALLSTLFSHDPVTAFQGSYSKYHGFLSWFCYISLFIFSYHFIPVNKLVKVVRMIVYTSFIVGIYGIIQHFFVGIIDSERKGARFVSSWGLFDNPNHFGSYLVIMLILSLGLFLVANSWKQRSINGVISCTLFVSLLYTVNRGGWIAAFIGTVILTILVVWKNKHLWKPWLVLMVSFLFLFVIVNVTENNFVNDRVASVGSDVNAVVTQAEQEDQAGSNRWGIWKRTVPLISEYYLIGSGPSTFSNVFPYHSHDERYAIDNSHNEYLEIGFSMGIPALIVYVAFILTIVSVTFLKARQLKGNDEIFAYVLAAVIISYSIKLVFNISVIPVAPFFWLILGIAYKLPTTSRDFSN</sequence>
<name>A0A263BRY0_9BACI</name>
<dbReference type="AlphaFoldDB" id="A0A263BRY0"/>
<feature type="transmembrane region" description="Helical" evidence="5">
    <location>
        <begin position="202"/>
        <end position="222"/>
    </location>
</feature>
<keyword evidence="8" id="KW-1185">Reference proteome</keyword>
<organism evidence="7 8">
    <name type="scientific">Lottiidibacillus patelloidae</name>
    <dbReference type="NCBI Taxonomy" id="2670334"/>
    <lineage>
        <taxon>Bacteria</taxon>
        <taxon>Bacillati</taxon>
        <taxon>Bacillota</taxon>
        <taxon>Bacilli</taxon>
        <taxon>Bacillales</taxon>
        <taxon>Bacillaceae</taxon>
        <taxon>Lottiidibacillus</taxon>
    </lineage>
</organism>
<feature type="transmembrane region" description="Helical" evidence="5">
    <location>
        <begin position="276"/>
        <end position="293"/>
    </location>
</feature>
<feature type="domain" description="O-antigen ligase-related" evidence="6">
    <location>
        <begin position="237"/>
        <end position="388"/>
    </location>
</feature>
<evidence type="ECO:0000256" key="1">
    <source>
        <dbReference type="ARBA" id="ARBA00004141"/>
    </source>
</evidence>